<dbReference type="EMBL" id="KE145371">
    <property type="protein sequence ID" value="EPE26256.1"/>
    <property type="molecule type" value="Genomic_DNA"/>
</dbReference>
<comment type="cofactor">
    <cofactor evidence="1">
        <name>FAD</name>
        <dbReference type="ChEBI" id="CHEBI:57692"/>
    </cofactor>
</comment>
<feature type="domain" description="FAD-binding" evidence="8">
    <location>
        <begin position="7"/>
        <end position="162"/>
    </location>
</feature>
<keyword evidence="7" id="KW-0503">Monooxygenase</keyword>
<dbReference type="HOGENOM" id="CLU_1635564_0_0_1"/>
<organism evidence="9 10">
    <name type="scientific">Glarea lozoyensis (strain ATCC 20868 / MF5171)</name>
    <dbReference type="NCBI Taxonomy" id="1116229"/>
    <lineage>
        <taxon>Eukaryota</taxon>
        <taxon>Fungi</taxon>
        <taxon>Dikarya</taxon>
        <taxon>Ascomycota</taxon>
        <taxon>Pezizomycotina</taxon>
        <taxon>Leotiomycetes</taxon>
        <taxon>Helotiales</taxon>
        <taxon>Helotiaceae</taxon>
        <taxon>Glarea</taxon>
    </lineage>
</organism>
<dbReference type="AlphaFoldDB" id="S3D2J7"/>
<dbReference type="InterPro" id="IPR036188">
    <property type="entry name" value="FAD/NAD-bd_sf"/>
</dbReference>
<sequence>MAPPQSISIIGAGIGGLTLARCLLKRNIPIVLYENMPSGTRHSYAITLLQSSYQPLLDVPEIDESAFKRRVAVDGTMGGNGAINAKLLVQQSASSSNSFRAHRGKLEELLREGLDVRWEHTLERVETIDSHVVLYFQNGQNGQKVQSDCVIGLDGIHSNTRK</sequence>
<dbReference type="InterPro" id="IPR002938">
    <property type="entry name" value="FAD-bd"/>
</dbReference>
<keyword evidence="5" id="KW-0274">FAD</keyword>
<dbReference type="eggNOG" id="ENOG502SIVG">
    <property type="taxonomic scope" value="Eukaryota"/>
</dbReference>
<dbReference type="RefSeq" id="XP_008087575.1">
    <property type="nucleotide sequence ID" value="XM_008089384.1"/>
</dbReference>
<dbReference type="OrthoDB" id="655030at2759"/>
<dbReference type="PANTHER" id="PTHR47178:SF4">
    <property type="entry name" value="FAD-DEPENDENT MONOOXYGENASE APTC"/>
    <property type="match status" value="1"/>
</dbReference>
<comment type="similarity">
    <text evidence="3">Belongs to the paxM FAD-dependent monooxygenase family.</text>
</comment>
<dbReference type="SUPFAM" id="SSF51905">
    <property type="entry name" value="FAD/NAD(P)-binding domain"/>
    <property type="match status" value="1"/>
</dbReference>
<evidence type="ECO:0000256" key="6">
    <source>
        <dbReference type="ARBA" id="ARBA00023002"/>
    </source>
</evidence>
<dbReference type="GeneID" id="19461226"/>
<evidence type="ECO:0000256" key="1">
    <source>
        <dbReference type="ARBA" id="ARBA00001974"/>
    </source>
</evidence>
<protein>
    <submittedName>
        <fullName evidence="9">FAD/NAD(P)-binding protein</fullName>
    </submittedName>
</protein>
<gene>
    <name evidence="9" type="ORF">GLAREA_02168</name>
</gene>
<proteinExistence type="inferred from homology"/>
<evidence type="ECO:0000256" key="4">
    <source>
        <dbReference type="ARBA" id="ARBA00022630"/>
    </source>
</evidence>
<keyword evidence="6" id="KW-0560">Oxidoreductase</keyword>
<comment type="pathway">
    <text evidence="2">Secondary metabolite biosynthesis.</text>
</comment>
<evidence type="ECO:0000259" key="8">
    <source>
        <dbReference type="Pfam" id="PF01494"/>
    </source>
</evidence>
<evidence type="ECO:0000313" key="10">
    <source>
        <dbReference type="Proteomes" id="UP000016922"/>
    </source>
</evidence>
<evidence type="ECO:0000256" key="2">
    <source>
        <dbReference type="ARBA" id="ARBA00005179"/>
    </source>
</evidence>
<dbReference type="KEGG" id="glz:GLAREA_02168"/>
<dbReference type="OMA" id="PCIVFER"/>
<dbReference type="GO" id="GO:0071949">
    <property type="term" value="F:FAD binding"/>
    <property type="evidence" value="ECO:0007669"/>
    <property type="project" value="InterPro"/>
</dbReference>
<dbReference type="Proteomes" id="UP000016922">
    <property type="component" value="Unassembled WGS sequence"/>
</dbReference>
<dbReference type="GO" id="GO:0004497">
    <property type="term" value="F:monooxygenase activity"/>
    <property type="evidence" value="ECO:0007669"/>
    <property type="project" value="UniProtKB-KW"/>
</dbReference>
<dbReference type="Pfam" id="PF01494">
    <property type="entry name" value="FAD_binding_3"/>
    <property type="match status" value="1"/>
</dbReference>
<name>S3D2J7_GLAL2</name>
<evidence type="ECO:0000256" key="7">
    <source>
        <dbReference type="ARBA" id="ARBA00023033"/>
    </source>
</evidence>
<keyword evidence="4" id="KW-0285">Flavoprotein</keyword>
<reference evidence="9 10" key="1">
    <citation type="journal article" date="2013" name="BMC Genomics">
        <title>Genomics-driven discovery of the pneumocandin biosynthetic gene cluster in the fungus Glarea lozoyensis.</title>
        <authorList>
            <person name="Chen L."/>
            <person name="Yue Q."/>
            <person name="Zhang X."/>
            <person name="Xiang M."/>
            <person name="Wang C."/>
            <person name="Li S."/>
            <person name="Che Y."/>
            <person name="Ortiz-Lopez F.J."/>
            <person name="Bills G.F."/>
            <person name="Liu X."/>
            <person name="An Z."/>
        </authorList>
    </citation>
    <scope>NUCLEOTIDE SEQUENCE [LARGE SCALE GENOMIC DNA]</scope>
    <source>
        <strain evidence="10">ATCC 20868 / MF5171</strain>
    </source>
</reference>
<keyword evidence="10" id="KW-1185">Reference proteome</keyword>
<dbReference type="PRINTS" id="PR00420">
    <property type="entry name" value="RNGMNOXGNASE"/>
</dbReference>
<dbReference type="Gene3D" id="3.50.50.60">
    <property type="entry name" value="FAD/NAD(P)-binding domain"/>
    <property type="match status" value="1"/>
</dbReference>
<evidence type="ECO:0000256" key="3">
    <source>
        <dbReference type="ARBA" id="ARBA00007992"/>
    </source>
</evidence>
<dbReference type="PANTHER" id="PTHR47178">
    <property type="entry name" value="MONOOXYGENASE, FAD-BINDING"/>
    <property type="match status" value="1"/>
</dbReference>
<evidence type="ECO:0000313" key="9">
    <source>
        <dbReference type="EMBL" id="EPE26256.1"/>
    </source>
</evidence>
<evidence type="ECO:0000256" key="5">
    <source>
        <dbReference type="ARBA" id="ARBA00022827"/>
    </source>
</evidence>
<accession>S3D2J7</accession>